<dbReference type="Gene3D" id="3.30.70.270">
    <property type="match status" value="1"/>
</dbReference>
<dbReference type="Pfam" id="PF00990">
    <property type="entry name" value="GGDEF"/>
    <property type="match status" value="1"/>
</dbReference>
<reference evidence="2" key="1">
    <citation type="journal article" date="2015" name="Nature">
        <title>Complex archaea that bridge the gap between prokaryotes and eukaryotes.</title>
        <authorList>
            <person name="Spang A."/>
            <person name="Saw J.H."/>
            <person name="Jorgensen S.L."/>
            <person name="Zaremba-Niedzwiedzka K."/>
            <person name="Martijn J."/>
            <person name="Lind A.E."/>
            <person name="van Eijk R."/>
            <person name="Schleper C."/>
            <person name="Guy L."/>
            <person name="Ettema T.J."/>
        </authorList>
    </citation>
    <scope>NUCLEOTIDE SEQUENCE</scope>
</reference>
<dbReference type="AlphaFoldDB" id="A0A0F8W505"/>
<feature type="non-terminal residue" evidence="2">
    <location>
        <position position="1"/>
    </location>
</feature>
<dbReference type="GO" id="GO:0052621">
    <property type="term" value="F:diguanylate cyclase activity"/>
    <property type="evidence" value="ECO:0007669"/>
    <property type="project" value="TreeGrafter"/>
</dbReference>
<dbReference type="SUPFAM" id="SSF55073">
    <property type="entry name" value="Nucleotide cyclase"/>
    <property type="match status" value="1"/>
</dbReference>
<dbReference type="PANTHER" id="PTHR45138">
    <property type="entry name" value="REGULATORY COMPONENTS OF SENSORY TRANSDUCTION SYSTEM"/>
    <property type="match status" value="1"/>
</dbReference>
<organism evidence="2">
    <name type="scientific">marine sediment metagenome</name>
    <dbReference type="NCBI Taxonomy" id="412755"/>
    <lineage>
        <taxon>unclassified sequences</taxon>
        <taxon>metagenomes</taxon>
        <taxon>ecological metagenomes</taxon>
    </lineage>
</organism>
<proteinExistence type="predicted"/>
<dbReference type="InterPro" id="IPR043128">
    <property type="entry name" value="Rev_trsase/Diguanyl_cyclase"/>
</dbReference>
<dbReference type="GO" id="GO:0043709">
    <property type="term" value="P:cell adhesion involved in single-species biofilm formation"/>
    <property type="evidence" value="ECO:0007669"/>
    <property type="project" value="TreeGrafter"/>
</dbReference>
<dbReference type="PANTHER" id="PTHR45138:SF9">
    <property type="entry name" value="DIGUANYLATE CYCLASE DGCM-RELATED"/>
    <property type="match status" value="1"/>
</dbReference>
<accession>A0A0F8W505</accession>
<comment type="caution">
    <text evidence="2">The sequence shown here is derived from an EMBL/GenBank/DDBJ whole genome shotgun (WGS) entry which is preliminary data.</text>
</comment>
<sequence>MIKNAVEDHRFKGLKRSEKLTISIGISTCPHVKIKEQDDLIRLADEALLRAKDEGRNRILIFE</sequence>
<dbReference type="InterPro" id="IPR029787">
    <property type="entry name" value="Nucleotide_cyclase"/>
</dbReference>
<name>A0A0F8W505_9ZZZZ</name>
<dbReference type="GO" id="GO:0005886">
    <property type="term" value="C:plasma membrane"/>
    <property type="evidence" value="ECO:0007669"/>
    <property type="project" value="TreeGrafter"/>
</dbReference>
<gene>
    <name evidence="2" type="ORF">LCGC14_3112710</name>
</gene>
<evidence type="ECO:0000259" key="1">
    <source>
        <dbReference type="PROSITE" id="PS50887"/>
    </source>
</evidence>
<dbReference type="PROSITE" id="PS50887">
    <property type="entry name" value="GGDEF"/>
    <property type="match status" value="1"/>
</dbReference>
<dbReference type="EMBL" id="LAZR01067399">
    <property type="protein sequence ID" value="KKK51663.1"/>
    <property type="molecule type" value="Genomic_DNA"/>
</dbReference>
<evidence type="ECO:0000313" key="2">
    <source>
        <dbReference type="EMBL" id="KKK51663.1"/>
    </source>
</evidence>
<protein>
    <recommendedName>
        <fullName evidence="1">GGDEF domain-containing protein</fullName>
    </recommendedName>
</protein>
<feature type="domain" description="GGDEF" evidence="1">
    <location>
        <begin position="1"/>
        <end position="63"/>
    </location>
</feature>
<dbReference type="InterPro" id="IPR000160">
    <property type="entry name" value="GGDEF_dom"/>
</dbReference>
<dbReference type="GO" id="GO:1902201">
    <property type="term" value="P:negative regulation of bacterial-type flagellum-dependent cell motility"/>
    <property type="evidence" value="ECO:0007669"/>
    <property type="project" value="TreeGrafter"/>
</dbReference>
<dbReference type="InterPro" id="IPR050469">
    <property type="entry name" value="Diguanylate_Cyclase"/>
</dbReference>